<name>A0A8T0IUS1_CERPU</name>
<dbReference type="EMBL" id="CM026422">
    <property type="protein sequence ID" value="KAG0586719.1"/>
    <property type="molecule type" value="Genomic_DNA"/>
</dbReference>
<keyword evidence="3" id="KW-1185">Reference proteome</keyword>
<protein>
    <submittedName>
        <fullName evidence="2">Uncharacterized protein</fullName>
    </submittedName>
</protein>
<evidence type="ECO:0000313" key="3">
    <source>
        <dbReference type="Proteomes" id="UP000822688"/>
    </source>
</evidence>
<reference evidence="2" key="1">
    <citation type="submission" date="2020-06" db="EMBL/GenBank/DDBJ databases">
        <title>WGS assembly of Ceratodon purpureus strain R40.</title>
        <authorList>
            <person name="Carey S.B."/>
            <person name="Jenkins J."/>
            <person name="Shu S."/>
            <person name="Lovell J.T."/>
            <person name="Sreedasyam A."/>
            <person name="Maumus F."/>
            <person name="Tiley G.P."/>
            <person name="Fernandez-Pozo N."/>
            <person name="Barry K."/>
            <person name="Chen C."/>
            <person name="Wang M."/>
            <person name="Lipzen A."/>
            <person name="Daum C."/>
            <person name="Saski C.A."/>
            <person name="Payton A.C."/>
            <person name="Mcbreen J.C."/>
            <person name="Conrad R.E."/>
            <person name="Kollar L.M."/>
            <person name="Olsson S."/>
            <person name="Huttunen S."/>
            <person name="Landis J.B."/>
            <person name="Wickett N.J."/>
            <person name="Johnson M.G."/>
            <person name="Rensing S.A."/>
            <person name="Grimwood J."/>
            <person name="Schmutz J."/>
            <person name="Mcdaniel S.F."/>
        </authorList>
    </citation>
    <scope>NUCLEOTIDE SEQUENCE</scope>
    <source>
        <strain evidence="2">R40</strain>
    </source>
</reference>
<gene>
    <name evidence="2" type="ORF">KC19_2G111900</name>
</gene>
<organism evidence="2 3">
    <name type="scientific">Ceratodon purpureus</name>
    <name type="common">Fire moss</name>
    <name type="synonym">Dicranum purpureum</name>
    <dbReference type="NCBI Taxonomy" id="3225"/>
    <lineage>
        <taxon>Eukaryota</taxon>
        <taxon>Viridiplantae</taxon>
        <taxon>Streptophyta</taxon>
        <taxon>Embryophyta</taxon>
        <taxon>Bryophyta</taxon>
        <taxon>Bryophytina</taxon>
        <taxon>Bryopsida</taxon>
        <taxon>Dicranidae</taxon>
        <taxon>Pseudoditrichales</taxon>
        <taxon>Ditrichaceae</taxon>
        <taxon>Ceratodon</taxon>
    </lineage>
</organism>
<feature type="compositionally biased region" description="Polar residues" evidence="1">
    <location>
        <begin position="61"/>
        <end position="73"/>
    </location>
</feature>
<evidence type="ECO:0000313" key="2">
    <source>
        <dbReference type="EMBL" id="KAG0586719.1"/>
    </source>
</evidence>
<feature type="compositionally biased region" description="Basic and acidic residues" evidence="1">
    <location>
        <begin position="34"/>
        <end position="43"/>
    </location>
</feature>
<comment type="caution">
    <text evidence="2">The sequence shown here is derived from an EMBL/GenBank/DDBJ whole genome shotgun (WGS) entry which is preliminary data.</text>
</comment>
<proteinExistence type="predicted"/>
<feature type="compositionally biased region" description="Basic and acidic residues" evidence="1">
    <location>
        <begin position="90"/>
        <end position="104"/>
    </location>
</feature>
<feature type="compositionally biased region" description="Basic residues" evidence="1">
    <location>
        <begin position="18"/>
        <end position="33"/>
    </location>
</feature>
<feature type="compositionally biased region" description="Basic and acidic residues" evidence="1">
    <location>
        <begin position="1"/>
        <end position="17"/>
    </location>
</feature>
<dbReference type="AlphaFoldDB" id="A0A8T0IUS1"/>
<dbReference type="Proteomes" id="UP000822688">
    <property type="component" value="Chromosome 2"/>
</dbReference>
<evidence type="ECO:0000256" key="1">
    <source>
        <dbReference type="SAM" id="MobiDB-lite"/>
    </source>
</evidence>
<sequence>MKEEKRKSERRAREERGRKRGRAREVRGRKRGRAREVRGRRGPLEPTGRCFHLSPRATKQLGRSNSHLQSSLGSRRPRQRQPREASQLANEREKEERSACKRAQ</sequence>
<feature type="region of interest" description="Disordered" evidence="1">
    <location>
        <begin position="1"/>
        <end position="104"/>
    </location>
</feature>
<accession>A0A8T0IUS1</accession>